<dbReference type="Gene3D" id="3.40.140.10">
    <property type="entry name" value="Cytidine Deaminase, domain 2"/>
    <property type="match status" value="1"/>
</dbReference>
<reference evidence="4 6" key="2">
    <citation type="submission" date="2021-02" db="EMBL/GenBank/DDBJ databases">
        <title>Complete Genome Sequence of Cupriavidus oxalaticus Strain Ox1, a Soil Oxalate-Degrading Species.</title>
        <authorList>
            <person name="Palmieri F."/>
            <person name="Udriet P."/>
            <person name="Deuasquier M."/>
            <person name="Beaudoing E."/>
            <person name="Johnson S.L."/>
            <person name="Davenport K.W."/>
            <person name="Chain P.S."/>
            <person name="Bindschedler S."/>
            <person name="Junier P."/>
        </authorList>
    </citation>
    <scope>NUCLEOTIDE SEQUENCE [LARGE SCALE GENOMIC DNA]</scope>
    <source>
        <strain evidence="4 6">Ox1</strain>
    </source>
</reference>
<dbReference type="InterPro" id="IPR003786">
    <property type="entry name" value="FdhD"/>
</dbReference>
<gene>
    <name evidence="3 5" type="primary">fdhD</name>
    <name evidence="5" type="ORF">CO2235_50025</name>
    <name evidence="4" type="ORF">JTE92_15270</name>
</gene>
<dbReference type="EMBL" id="CP069812">
    <property type="protein sequence ID" value="QRQ94841.1"/>
    <property type="molecule type" value="Genomic_DNA"/>
</dbReference>
<dbReference type="EMBL" id="OGUS01000127">
    <property type="protein sequence ID" value="SPC16738.1"/>
    <property type="molecule type" value="Genomic_DNA"/>
</dbReference>
<dbReference type="HAMAP" id="MF_00187">
    <property type="entry name" value="FdhD"/>
    <property type="match status" value="1"/>
</dbReference>
<comment type="caution">
    <text evidence="3">Lacks conserved residue(s) required for the propagation of feature annotation.</text>
</comment>
<keyword evidence="1 3" id="KW-0963">Cytoplasm</keyword>
<dbReference type="Gene3D" id="3.10.20.10">
    <property type="match status" value="1"/>
</dbReference>
<dbReference type="RefSeq" id="WP_084254424.1">
    <property type="nucleotide sequence ID" value="NZ_CP069810.1"/>
</dbReference>
<dbReference type="Proteomes" id="UP000256862">
    <property type="component" value="Chromosome CO2235"/>
</dbReference>
<protein>
    <recommendedName>
        <fullName evidence="3">Sulfur carrier protein FdhD</fullName>
    </recommendedName>
</protein>
<name>A0A375G8W9_9BURK</name>
<dbReference type="PANTHER" id="PTHR30592">
    <property type="entry name" value="FORMATE DEHYDROGENASE"/>
    <property type="match status" value="1"/>
</dbReference>
<reference evidence="5" key="1">
    <citation type="submission" date="2018-01" db="EMBL/GenBank/DDBJ databases">
        <authorList>
            <person name="Clerissi C."/>
        </authorList>
    </citation>
    <scope>NUCLEOTIDE SEQUENCE</scope>
    <source>
        <strain evidence="5">Cupriavidus oxalaticus LMG 2235</strain>
    </source>
</reference>
<evidence type="ECO:0000313" key="6">
    <source>
        <dbReference type="Proteomes" id="UP000623307"/>
    </source>
</evidence>
<keyword evidence="6" id="KW-1185">Reference proteome</keyword>
<organism evidence="5">
    <name type="scientific">Cupriavidus oxalaticus</name>
    <dbReference type="NCBI Taxonomy" id="96344"/>
    <lineage>
        <taxon>Bacteria</taxon>
        <taxon>Pseudomonadati</taxon>
        <taxon>Pseudomonadota</taxon>
        <taxon>Betaproteobacteria</taxon>
        <taxon>Burkholderiales</taxon>
        <taxon>Burkholderiaceae</taxon>
        <taxon>Cupriavidus</taxon>
    </lineage>
</organism>
<evidence type="ECO:0000313" key="5">
    <source>
        <dbReference type="EMBL" id="SPC16738.1"/>
    </source>
</evidence>
<comment type="similarity">
    <text evidence="3">Belongs to the FdhD family.</text>
</comment>
<evidence type="ECO:0000256" key="3">
    <source>
        <dbReference type="HAMAP-Rule" id="MF_00187"/>
    </source>
</evidence>
<dbReference type="AlphaFoldDB" id="A0A375G8W9"/>
<dbReference type="GO" id="GO:0006777">
    <property type="term" value="P:Mo-molybdopterin cofactor biosynthetic process"/>
    <property type="evidence" value="ECO:0007669"/>
    <property type="project" value="UniProtKB-UniRule"/>
</dbReference>
<dbReference type="PANTHER" id="PTHR30592:SF1">
    <property type="entry name" value="SULFUR CARRIER PROTEIN FDHD"/>
    <property type="match status" value="1"/>
</dbReference>
<proteinExistence type="inferred from homology"/>
<dbReference type="GeneID" id="303490903"/>
<evidence type="ECO:0000256" key="1">
    <source>
        <dbReference type="ARBA" id="ARBA00022490"/>
    </source>
</evidence>
<dbReference type="GO" id="GO:0016783">
    <property type="term" value="F:sulfurtransferase activity"/>
    <property type="evidence" value="ECO:0007669"/>
    <property type="project" value="InterPro"/>
</dbReference>
<dbReference type="Proteomes" id="UP000623307">
    <property type="component" value="Chromosome 2"/>
</dbReference>
<dbReference type="SUPFAM" id="SSF53927">
    <property type="entry name" value="Cytidine deaminase-like"/>
    <property type="match status" value="1"/>
</dbReference>
<dbReference type="InterPro" id="IPR016193">
    <property type="entry name" value="Cytidine_deaminase-like"/>
</dbReference>
<dbReference type="GO" id="GO:0005737">
    <property type="term" value="C:cytoplasm"/>
    <property type="evidence" value="ECO:0007669"/>
    <property type="project" value="UniProtKB-SubCell"/>
</dbReference>
<dbReference type="GO" id="GO:0097163">
    <property type="term" value="F:sulfur carrier activity"/>
    <property type="evidence" value="ECO:0007669"/>
    <property type="project" value="UniProtKB-UniRule"/>
</dbReference>
<comment type="subcellular location">
    <subcellularLocation>
        <location evidence="3">Cytoplasm</location>
    </subcellularLocation>
</comment>
<evidence type="ECO:0000256" key="2">
    <source>
        <dbReference type="ARBA" id="ARBA00023150"/>
    </source>
</evidence>
<dbReference type="PIRSF" id="PIRSF015626">
    <property type="entry name" value="FdhD"/>
    <property type="match status" value="1"/>
</dbReference>
<comment type="function">
    <text evidence="3">Required for formate dehydrogenase (FDH) activity. Acts as a sulfur carrier protein that transfers sulfur from IscS to the molybdenum cofactor prior to its insertion into FDH.</text>
</comment>
<keyword evidence="2 3" id="KW-0501">Molybdenum cofactor biosynthesis</keyword>
<evidence type="ECO:0000313" key="4">
    <source>
        <dbReference type="EMBL" id="QRQ94841.1"/>
    </source>
</evidence>
<feature type="active site" description="Cysteine persulfide intermediate" evidence="3">
    <location>
        <position position="125"/>
    </location>
</feature>
<dbReference type="OrthoDB" id="3197277at2"/>
<accession>A0A375G8W9</accession>
<dbReference type="Pfam" id="PF02634">
    <property type="entry name" value="FdhD-NarQ"/>
    <property type="match status" value="1"/>
</dbReference>
<dbReference type="NCBIfam" id="TIGR00129">
    <property type="entry name" value="fdhD_narQ"/>
    <property type="match status" value="1"/>
</dbReference>
<sequence length="294" mass="31384">MMRCMQSPQADPAALDEMPTHSTFAVSRWRQGEISLSPDEVAEEVPVALEYNGISHAVMLATPADLEDFALGFSLSEGIVSTARDVYDIEVDMREHGIAVRLDIASEAFMRLKDRRRSLAGRTGCGLCGTESLEQVMRTPAPVRSGASFHTDVIQAAFVQLQLRQALQHDTGATHAAAWLRADGHVSLVREDVGRHNALDKLAGALARSGEDIATGAVLVTSRASYEMVLKTAAIGAGVLAAVSAPTALAVRLAEQANVTLAGFVRAGAHVVYAHPQRLQHGLQHGLQHEASLV</sequence>